<feature type="compositionally biased region" description="Polar residues" evidence="2">
    <location>
        <begin position="103"/>
        <end position="126"/>
    </location>
</feature>
<name>A0ABY0H9S9_9PEZI</name>
<feature type="compositionally biased region" description="Polar residues" evidence="2">
    <location>
        <begin position="149"/>
        <end position="159"/>
    </location>
</feature>
<evidence type="ECO:0000256" key="2">
    <source>
        <dbReference type="SAM" id="MobiDB-lite"/>
    </source>
</evidence>
<feature type="domain" description="BHLH" evidence="3">
    <location>
        <begin position="186"/>
        <end position="256"/>
    </location>
</feature>
<dbReference type="Gene3D" id="4.10.280.10">
    <property type="entry name" value="Helix-loop-helix DNA-binding domain"/>
    <property type="match status" value="1"/>
</dbReference>
<dbReference type="SMART" id="SM00353">
    <property type="entry name" value="HLH"/>
    <property type="match status" value="1"/>
</dbReference>
<feature type="region of interest" description="Disordered" evidence="2">
    <location>
        <begin position="215"/>
        <end position="237"/>
    </location>
</feature>
<protein>
    <recommendedName>
        <fullName evidence="3">BHLH domain-containing protein</fullName>
    </recommendedName>
</protein>
<feature type="compositionally biased region" description="Basic and acidic residues" evidence="2">
    <location>
        <begin position="182"/>
        <end position="191"/>
    </location>
</feature>
<evidence type="ECO:0000256" key="1">
    <source>
        <dbReference type="SAM" id="Coils"/>
    </source>
</evidence>
<feature type="compositionally biased region" description="Polar residues" evidence="2">
    <location>
        <begin position="168"/>
        <end position="178"/>
    </location>
</feature>
<feature type="coiled-coil region" evidence="1">
    <location>
        <begin position="246"/>
        <end position="280"/>
    </location>
</feature>
<dbReference type="EMBL" id="QJNS01000091">
    <property type="protein sequence ID" value="RYO88143.1"/>
    <property type="molecule type" value="Genomic_DNA"/>
</dbReference>
<proteinExistence type="predicted"/>
<keyword evidence="1" id="KW-0175">Coiled coil</keyword>
<evidence type="ECO:0000313" key="5">
    <source>
        <dbReference type="Proteomes" id="UP000294003"/>
    </source>
</evidence>
<accession>A0ABY0H9S9</accession>
<evidence type="ECO:0000259" key="3">
    <source>
        <dbReference type="PROSITE" id="PS50888"/>
    </source>
</evidence>
<dbReference type="SUPFAM" id="SSF47459">
    <property type="entry name" value="HLH, helix-loop-helix DNA-binding domain"/>
    <property type="match status" value="1"/>
</dbReference>
<dbReference type="InterPro" id="IPR036638">
    <property type="entry name" value="HLH_DNA-bd_sf"/>
</dbReference>
<dbReference type="Pfam" id="PF00010">
    <property type="entry name" value="HLH"/>
    <property type="match status" value="1"/>
</dbReference>
<dbReference type="Proteomes" id="UP000294003">
    <property type="component" value="Unassembled WGS sequence"/>
</dbReference>
<evidence type="ECO:0000313" key="4">
    <source>
        <dbReference type="EMBL" id="RYO88143.1"/>
    </source>
</evidence>
<sequence>MASQRHLFPRLEDGYLYNSHIASQEDHFITDSLDSSGLALTPHYDGLPWTFDQNLSSANQTTIQASPAGYYSTGGWLPSGGTGLPHLATINTSGVPLHRASDTDSPGGSNSSSVATSTALSPSVKATSAKQISSSRSKRRRSQQAPSPESFSLTPSTKGSKTRLRSASRASKNANHNPPATAEERRSRECHNQVEKQYRNRLNAQFESLLDALPENMRKGEGGDDGGHPFEGSSLPERKVSRAEVLDMARRHIKLLEKECALLEGERDELRDNVEKLQWLFGQWKSGNALVQGSPFPARTDSM</sequence>
<organism evidence="4 5">
    <name type="scientific">Monosporascus cannonballus</name>
    <dbReference type="NCBI Taxonomy" id="155416"/>
    <lineage>
        <taxon>Eukaryota</taxon>
        <taxon>Fungi</taxon>
        <taxon>Dikarya</taxon>
        <taxon>Ascomycota</taxon>
        <taxon>Pezizomycotina</taxon>
        <taxon>Sordariomycetes</taxon>
        <taxon>Xylariomycetidae</taxon>
        <taxon>Xylariales</taxon>
        <taxon>Xylariales incertae sedis</taxon>
        <taxon>Monosporascus</taxon>
    </lineage>
</organism>
<feature type="region of interest" description="Disordered" evidence="2">
    <location>
        <begin position="95"/>
        <end position="191"/>
    </location>
</feature>
<feature type="compositionally biased region" description="Basic and acidic residues" evidence="2">
    <location>
        <begin position="216"/>
        <end position="228"/>
    </location>
</feature>
<dbReference type="InterPro" id="IPR011598">
    <property type="entry name" value="bHLH_dom"/>
</dbReference>
<dbReference type="PANTHER" id="PTHR47336">
    <property type="entry name" value="TRANSCRIPTION FACTOR HMS1-RELATED"/>
    <property type="match status" value="1"/>
</dbReference>
<dbReference type="CDD" id="cd11395">
    <property type="entry name" value="bHLHzip_SREBP_like"/>
    <property type="match status" value="1"/>
</dbReference>
<reference evidence="4 5" key="1">
    <citation type="submission" date="2018-06" db="EMBL/GenBank/DDBJ databases">
        <title>Complete Genomes of Monosporascus.</title>
        <authorList>
            <person name="Robinson A.J."/>
            <person name="Natvig D.O."/>
        </authorList>
    </citation>
    <scope>NUCLEOTIDE SEQUENCE [LARGE SCALE GENOMIC DNA]</scope>
    <source>
        <strain evidence="4 5">CBS 609.92</strain>
    </source>
</reference>
<dbReference type="PANTHER" id="PTHR47336:SF2">
    <property type="entry name" value="TRANSCRIPTION FACTOR HMS1-RELATED"/>
    <property type="match status" value="1"/>
</dbReference>
<keyword evidence="5" id="KW-1185">Reference proteome</keyword>
<dbReference type="PROSITE" id="PS50888">
    <property type="entry name" value="BHLH"/>
    <property type="match status" value="1"/>
</dbReference>
<comment type="caution">
    <text evidence="4">The sequence shown here is derived from an EMBL/GenBank/DDBJ whole genome shotgun (WGS) entry which is preliminary data.</text>
</comment>
<dbReference type="InterPro" id="IPR052099">
    <property type="entry name" value="Regulatory_TF_Diverse"/>
</dbReference>
<gene>
    <name evidence="4" type="ORF">DL762_003893</name>
</gene>